<evidence type="ECO:0000313" key="3">
    <source>
        <dbReference type="Proteomes" id="UP001303046"/>
    </source>
</evidence>
<feature type="region of interest" description="Disordered" evidence="1">
    <location>
        <begin position="1"/>
        <end position="23"/>
    </location>
</feature>
<reference evidence="2 3" key="1">
    <citation type="submission" date="2023-08" db="EMBL/GenBank/DDBJ databases">
        <title>A Necator americanus chromosomal reference genome.</title>
        <authorList>
            <person name="Ilik V."/>
            <person name="Petrzelkova K.J."/>
            <person name="Pardy F."/>
            <person name="Fuh T."/>
            <person name="Niatou-Singa F.S."/>
            <person name="Gouil Q."/>
            <person name="Baker L."/>
            <person name="Ritchie M.E."/>
            <person name="Jex A.R."/>
            <person name="Gazzola D."/>
            <person name="Li H."/>
            <person name="Toshio Fujiwara R."/>
            <person name="Zhan B."/>
            <person name="Aroian R.V."/>
            <person name="Pafco B."/>
            <person name="Schwarz E.M."/>
        </authorList>
    </citation>
    <scope>NUCLEOTIDE SEQUENCE [LARGE SCALE GENOMIC DNA]</scope>
    <source>
        <strain evidence="2 3">Aroian</strain>
        <tissue evidence="2">Whole animal</tissue>
    </source>
</reference>
<dbReference type="Proteomes" id="UP001303046">
    <property type="component" value="Unassembled WGS sequence"/>
</dbReference>
<sequence length="98" mass="10811">MLAWWSRSHTPRNRFPSPKPRGEARRDVLGARLRWQTNGLRDRCAALAPQPAVFVSSSRNRLRVASSAAAVPASALLPAAVRMPFDSPALEYLSRVGM</sequence>
<keyword evidence="3" id="KW-1185">Reference proteome</keyword>
<protein>
    <submittedName>
        <fullName evidence="2">Uncharacterized protein</fullName>
    </submittedName>
</protein>
<organism evidence="2 3">
    <name type="scientific">Necator americanus</name>
    <name type="common">Human hookworm</name>
    <dbReference type="NCBI Taxonomy" id="51031"/>
    <lineage>
        <taxon>Eukaryota</taxon>
        <taxon>Metazoa</taxon>
        <taxon>Ecdysozoa</taxon>
        <taxon>Nematoda</taxon>
        <taxon>Chromadorea</taxon>
        <taxon>Rhabditida</taxon>
        <taxon>Rhabditina</taxon>
        <taxon>Rhabditomorpha</taxon>
        <taxon>Strongyloidea</taxon>
        <taxon>Ancylostomatidae</taxon>
        <taxon>Bunostominae</taxon>
        <taxon>Necator</taxon>
    </lineage>
</organism>
<proteinExistence type="predicted"/>
<dbReference type="EMBL" id="JAVFWL010000005">
    <property type="protein sequence ID" value="KAK6756231.1"/>
    <property type="molecule type" value="Genomic_DNA"/>
</dbReference>
<comment type="caution">
    <text evidence="2">The sequence shown here is derived from an EMBL/GenBank/DDBJ whole genome shotgun (WGS) entry which is preliminary data.</text>
</comment>
<gene>
    <name evidence="2" type="primary">Necator_chrV.g19351</name>
    <name evidence="2" type="ORF">RB195_014559</name>
</gene>
<evidence type="ECO:0000313" key="2">
    <source>
        <dbReference type="EMBL" id="KAK6756231.1"/>
    </source>
</evidence>
<name>A0ABR1E0Q5_NECAM</name>
<evidence type="ECO:0000256" key="1">
    <source>
        <dbReference type="SAM" id="MobiDB-lite"/>
    </source>
</evidence>
<accession>A0ABR1E0Q5</accession>